<comment type="similarity">
    <text evidence="2">Belongs to the RibF family.</text>
</comment>
<evidence type="ECO:0000256" key="11">
    <source>
        <dbReference type="ARBA" id="ARBA00049494"/>
    </source>
</evidence>
<dbReference type="GO" id="GO:0009398">
    <property type="term" value="P:FMN biosynthetic process"/>
    <property type="evidence" value="ECO:0007669"/>
    <property type="project" value="TreeGrafter"/>
</dbReference>
<comment type="caution">
    <text evidence="13">The sequence shown here is derived from an EMBL/GenBank/DDBJ whole genome shotgun (WGS) entry which is preliminary data.</text>
</comment>
<evidence type="ECO:0000256" key="1">
    <source>
        <dbReference type="ARBA" id="ARBA00004726"/>
    </source>
</evidence>
<dbReference type="RefSeq" id="WP_066545869.1">
    <property type="nucleotide sequence ID" value="NZ_MASJ01000023.1"/>
</dbReference>
<keyword evidence="7" id="KW-0548">Nucleotidyltransferase</keyword>
<protein>
    <recommendedName>
        <fullName evidence="3">FAD synthase</fullName>
        <ecNumber evidence="3">2.7.7.2</ecNumber>
    </recommendedName>
</protein>
<feature type="domain" description="FAD synthetase" evidence="12">
    <location>
        <begin position="16"/>
        <end position="169"/>
    </location>
</feature>
<proteinExistence type="inferred from homology"/>
<dbReference type="AlphaFoldDB" id="A0A1C0YBY7"/>
<dbReference type="GO" id="GO:0005524">
    <property type="term" value="F:ATP binding"/>
    <property type="evidence" value="ECO:0007669"/>
    <property type="project" value="UniProtKB-KW"/>
</dbReference>
<keyword evidence="10" id="KW-0067">ATP-binding</keyword>
<evidence type="ECO:0000256" key="5">
    <source>
        <dbReference type="ARBA" id="ARBA00022643"/>
    </source>
</evidence>
<dbReference type="FunFam" id="3.40.50.620:FF:000021">
    <property type="entry name" value="Riboflavin biosynthesis protein"/>
    <property type="match status" value="1"/>
</dbReference>
<dbReference type="UniPathway" id="UPA00277">
    <property type="reaction ID" value="UER00407"/>
</dbReference>
<dbReference type="InterPro" id="IPR014729">
    <property type="entry name" value="Rossmann-like_a/b/a_fold"/>
</dbReference>
<sequence>MRIQFVEAHQLAGIQQRAPRVVMALGYFDGVHVGHQKVILAAKKQAVKQGIALAVLSFFPHPKSVLQRQAIHYLEPIEQKAQKLEQLGVDIFYVVQFTQELAQLSPDCFLEAYVRKLRVQHIVCGFDYTYGHKALGNTDTLAVYAAAHRIGFTAVRAYKWHGEKISSTKIREHVRRGDVRTLPQLLGTYYTTKYCQVTGVLPYYTLPQQGHYHVLIDTGSTFIPCLATVLSATKVQLHGDEPSLPQLLTIQWIEQAQDVKIYA</sequence>
<keyword evidence="5" id="KW-0288">FMN</keyword>
<organism evidence="13 14">
    <name type="scientific">Caryophanon tenue</name>
    <dbReference type="NCBI Taxonomy" id="33978"/>
    <lineage>
        <taxon>Bacteria</taxon>
        <taxon>Bacillati</taxon>
        <taxon>Bacillota</taxon>
        <taxon>Bacilli</taxon>
        <taxon>Bacillales</taxon>
        <taxon>Caryophanaceae</taxon>
        <taxon>Caryophanon</taxon>
    </lineage>
</organism>
<comment type="pathway">
    <text evidence="1">Cofactor biosynthesis; FAD biosynthesis; FAD from FMN: step 1/1.</text>
</comment>
<accession>A0A1C0YBY7</accession>
<dbReference type="EMBL" id="MASJ01000023">
    <property type="protein sequence ID" value="OCS84661.1"/>
    <property type="molecule type" value="Genomic_DNA"/>
</dbReference>
<evidence type="ECO:0000256" key="9">
    <source>
        <dbReference type="ARBA" id="ARBA00022827"/>
    </source>
</evidence>
<evidence type="ECO:0000256" key="8">
    <source>
        <dbReference type="ARBA" id="ARBA00022741"/>
    </source>
</evidence>
<evidence type="ECO:0000256" key="7">
    <source>
        <dbReference type="ARBA" id="ARBA00022695"/>
    </source>
</evidence>
<keyword evidence="14" id="KW-1185">Reference proteome</keyword>
<dbReference type="Gene3D" id="3.40.50.620">
    <property type="entry name" value="HUPs"/>
    <property type="match status" value="1"/>
</dbReference>
<evidence type="ECO:0000313" key="14">
    <source>
        <dbReference type="Proteomes" id="UP000093199"/>
    </source>
</evidence>
<dbReference type="GO" id="GO:0008531">
    <property type="term" value="F:riboflavin kinase activity"/>
    <property type="evidence" value="ECO:0007669"/>
    <property type="project" value="TreeGrafter"/>
</dbReference>
<dbReference type="GO" id="GO:0006747">
    <property type="term" value="P:FAD biosynthetic process"/>
    <property type="evidence" value="ECO:0007669"/>
    <property type="project" value="UniProtKB-UniPathway"/>
</dbReference>
<keyword evidence="9" id="KW-0274">FAD</keyword>
<keyword evidence="6" id="KW-0808">Transferase</keyword>
<reference evidence="13 14" key="1">
    <citation type="submission" date="2016-07" db="EMBL/GenBank/DDBJ databases">
        <title>Caryophanon tenue genome sequencing.</title>
        <authorList>
            <person name="Verma A."/>
            <person name="Pal Y."/>
            <person name="Krishnamurthi S."/>
        </authorList>
    </citation>
    <scope>NUCLEOTIDE SEQUENCE [LARGE SCALE GENOMIC DNA]</scope>
    <source>
        <strain evidence="13 14">DSM 14152</strain>
    </source>
</reference>
<comment type="catalytic activity">
    <reaction evidence="11">
        <text>FMN + ATP + H(+) = FAD + diphosphate</text>
        <dbReference type="Rhea" id="RHEA:17237"/>
        <dbReference type="ChEBI" id="CHEBI:15378"/>
        <dbReference type="ChEBI" id="CHEBI:30616"/>
        <dbReference type="ChEBI" id="CHEBI:33019"/>
        <dbReference type="ChEBI" id="CHEBI:57692"/>
        <dbReference type="ChEBI" id="CHEBI:58210"/>
        <dbReference type="EC" id="2.7.7.2"/>
    </reaction>
</comment>
<evidence type="ECO:0000313" key="13">
    <source>
        <dbReference type="EMBL" id="OCS84661.1"/>
    </source>
</evidence>
<dbReference type="Pfam" id="PF06574">
    <property type="entry name" value="FAD_syn"/>
    <property type="match status" value="1"/>
</dbReference>
<evidence type="ECO:0000256" key="10">
    <source>
        <dbReference type="ARBA" id="ARBA00022840"/>
    </source>
</evidence>
<gene>
    <name evidence="13" type="ORF">A6M13_03550</name>
</gene>
<evidence type="ECO:0000256" key="3">
    <source>
        <dbReference type="ARBA" id="ARBA00012393"/>
    </source>
</evidence>
<dbReference type="GO" id="GO:0009231">
    <property type="term" value="P:riboflavin biosynthetic process"/>
    <property type="evidence" value="ECO:0007669"/>
    <property type="project" value="InterPro"/>
</dbReference>
<dbReference type="Proteomes" id="UP000093199">
    <property type="component" value="Unassembled WGS sequence"/>
</dbReference>
<dbReference type="CDD" id="cd02064">
    <property type="entry name" value="FAD_synthetase_N"/>
    <property type="match status" value="1"/>
</dbReference>
<dbReference type="InterPro" id="IPR015864">
    <property type="entry name" value="FAD_synthase"/>
</dbReference>
<dbReference type="EC" id="2.7.7.2" evidence="3"/>
<evidence type="ECO:0000259" key="12">
    <source>
        <dbReference type="Pfam" id="PF06574"/>
    </source>
</evidence>
<evidence type="ECO:0000256" key="2">
    <source>
        <dbReference type="ARBA" id="ARBA00010214"/>
    </source>
</evidence>
<name>A0A1C0YBY7_9BACL</name>
<evidence type="ECO:0000256" key="4">
    <source>
        <dbReference type="ARBA" id="ARBA00022630"/>
    </source>
</evidence>
<dbReference type="PANTHER" id="PTHR22749:SF6">
    <property type="entry name" value="RIBOFLAVIN KINASE"/>
    <property type="match status" value="1"/>
</dbReference>
<dbReference type="OrthoDB" id="9803667at2"/>
<dbReference type="PANTHER" id="PTHR22749">
    <property type="entry name" value="RIBOFLAVIN KINASE/FMN ADENYLYLTRANSFERASE"/>
    <property type="match status" value="1"/>
</dbReference>
<dbReference type="GO" id="GO:0003919">
    <property type="term" value="F:FMN adenylyltransferase activity"/>
    <property type="evidence" value="ECO:0007669"/>
    <property type="project" value="UniProtKB-EC"/>
</dbReference>
<keyword evidence="8" id="KW-0547">Nucleotide-binding</keyword>
<dbReference type="InterPro" id="IPR023468">
    <property type="entry name" value="Riboflavin_kinase"/>
</dbReference>
<dbReference type="STRING" id="33978.A6M13_03550"/>
<dbReference type="SUPFAM" id="SSF52374">
    <property type="entry name" value="Nucleotidylyl transferase"/>
    <property type="match status" value="1"/>
</dbReference>
<evidence type="ECO:0000256" key="6">
    <source>
        <dbReference type="ARBA" id="ARBA00022679"/>
    </source>
</evidence>
<keyword evidence="4" id="KW-0285">Flavoprotein</keyword>